<protein>
    <submittedName>
        <fullName evidence="1">Uncharacterized protein</fullName>
    </submittedName>
</protein>
<name>A1HR65_9FIRM</name>
<dbReference type="GO" id="GO:0006260">
    <property type="term" value="P:DNA replication"/>
    <property type="evidence" value="ECO:0007669"/>
    <property type="project" value="InterPro"/>
</dbReference>
<organism evidence="1 2">
    <name type="scientific">Thermosinus carboxydivorans Nor1</name>
    <dbReference type="NCBI Taxonomy" id="401526"/>
    <lineage>
        <taxon>Bacteria</taxon>
        <taxon>Bacillati</taxon>
        <taxon>Bacillota</taxon>
        <taxon>Negativicutes</taxon>
        <taxon>Selenomonadales</taxon>
        <taxon>Sporomusaceae</taxon>
        <taxon>Thermosinus</taxon>
    </lineage>
</organism>
<evidence type="ECO:0000313" key="2">
    <source>
        <dbReference type="Proteomes" id="UP000005139"/>
    </source>
</evidence>
<accession>A1HR65</accession>
<dbReference type="eggNOG" id="COG1328">
    <property type="taxonomic scope" value="Bacteria"/>
</dbReference>
<reference evidence="1 2" key="1">
    <citation type="submission" date="2007-01" db="EMBL/GenBank/DDBJ databases">
        <title>Annotation of the draft genome assembly of Thermosinus carboxydivorans Nor1.</title>
        <authorList>
            <consortium name="US DOE Joint Genome Institute (JGI-ORNL)"/>
            <person name="Larimer F."/>
            <person name="Land M."/>
            <person name="Hauser L."/>
        </authorList>
    </citation>
    <scope>NUCLEOTIDE SEQUENCE [LARGE SCALE GENOMIC DNA]</scope>
    <source>
        <strain evidence="1 2">Nor1</strain>
    </source>
</reference>
<dbReference type="EMBL" id="AAWL01000009">
    <property type="protein sequence ID" value="EAX47560.1"/>
    <property type="molecule type" value="Genomic_DNA"/>
</dbReference>
<proteinExistence type="predicted"/>
<keyword evidence="2" id="KW-1185">Reference proteome</keyword>
<dbReference type="Pfam" id="PF13597">
    <property type="entry name" value="NRDD"/>
    <property type="match status" value="1"/>
</dbReference>
<dbReference type="GO" id="GO:0008998">
    <property type="term" value="F:ribonucleoside-triphosphate reductase (thioredoxin) activity"/>
    <property type="evidence" value="ECO:0007669"/>
    <property type="project" value="InterPro"/>
</dbReference>
<comment type="caution">
    <text evidence="1">The sequence shown here is derived from an EMBL/GenBank/DDBJ whole genome shotgun (WGS) entry which is preliminary data.</text>
</comment>
<dbReference type="InterPro" id="IPR012833">
    <property type="entry name" value="NrdD"/>
</dbReference>
<dbReference type="AlphaFoldDB" id="A1HR65"/>
<sequence>MPSWEIYSVKVTADEGISYEEAMHYVHEEQLLWKERGKVLGRMEIRIINDGLDVEIKTYERSPIRRVRRITGYLSTVDRFNDAKRAELADRVAHEYREALTDNIRG</sequence>
<evidence type="ECO:0000313" key="1">
    <source>
        <dbReference type="EMBL" id="EAX47560.1"/>
    </source>
</evidence>
<dbReference type="RefSeq" id="WP_007289511.1">
    <property type="nucleotide sequence ID" value="NZ_AAWL01000009.1"/>
</dbReference>
<gene>
    <name evidence="1" type="ORF">TcarDRAFT_1295</name>
</gene>
<dbReference type="Proteomes" id="UP000005139">
    <property type="component" value="Unassembled WGS sequence"/>
</dbReference>
<reference evidence="1 2" key="2">
    <citation type="submission" date="2007-01" db="EMBL/GenBank/DDBJ databases">
        <title>Sequencing of the draft genome and assembly of Thermosinus carboxydivorans Nor1.</title>
        <authorList>
            <consortium name="US DOE Joint Genome Institute (JGI-PGF)"/>
            <person name="Copeland A."/>
            <person name="Lucas S."/>
            <person name="Lapidus A."/>
            <person name="Barry K."/>
            <person name="Glavina del Rio T."/>
            <person name="Dalin E."/>
            <person name="Tice H."/>
            <person name="Bruce D."/>
            <person name="Pitluck S."/>
            <person name="Richardson P."/>
        </authorList>
    </citation>
    <scope>NUCLEOTIDE SEQUENCE [LARGE SCALE GENOMIC DNA]</scope>
    <source>
        <strain evidence="1 2">Nor1</strain>
    </source>
</reference>